<dbReference type="Proteomes" id="UP000031668">
    <property type="component" value="Unassembled WGS sequence"/>
</dbReference>
<name>A0A0C2N6A0_THEKT</name>
<accession>A0A0C2N6A0</accession>
<dbReference type="AlphaFoldDB" id="A0A0C2N6A0"/>
<comment type="caution">
    <text evidence="1">The sequence shown here is derived from an EMBL/GenBank/DDBJ whole genome shotgun (WGS) entry which is preliminary data.</text>
</comment>
<organism evidence="1 2">
    <name type="scientific">Thelohanellus kitauei</name>
    <name type="common">Myxosporean</name>
    <dbReference type="NCBI Taxonomy" id="669202"/>
    <lineage>
        <taxon>Eukaryota</taxon>
        <taxon>Metazoa</taxon>
        <taxon>Cnidaria</taxon>
        <taxon>Myxozoa</taxon>
        <taxon>Myxosporea</taxon>
        <taxon>Bivalvulida</taxon>
        <taxon>Platysporina</taxon>
        <taxon>Myxobolidae</taxon>
        <taxon>Thelohanellus</taxon>
    </lineage>
</organism>
<sequence length="377" mass="43189">MKPCKLCIVICNLNIDIQPDFYVNNVQYIPMFTTENFTDPDVNIDATSNEIINLIIDSYESRKLPFCTVDDMWNKIDLLENDINAYIKRGIGVNKLVMNCSVEHLYNLTGSYMLDKQDSEKYFKAWLDAKMIPEILDLKSCRIKRIQAFINFASFMLYLKNKTTSGEYSPLIVSSRCLIQNLRDEYYEALQVADAGGLKTYIGKFLYELNVDRECEGVHKTVTIVSENNAIILHGSNQHLVNVDFNEVYQLFAELLRQTSLVNEESPNESPMIFLVFIDETGINLHWNSHCGYTPPGMTHTLNEPANRGPNISRLVAISISGVVSFCIDDGAIYLNSFMNFIQSQVFLSMGKSTQSHRRILFEIQKSNKKEEKRNID</sequence>
<gene>
    <name evidence="1" type="ORF">RF11_01379</name>
</gene>
<evidence type="ECO:0000313" key="2">
    <source>
        <dbReference type="Proteomes" id="UP000031668"/>
    </source>
</evidence>
<dbReference type="OrthoDB" id="2142724at2759"/>
<evidence type="ECO:0000313" key="1">
    <source>
        <dbReference type="EMBL" id="KII71835.1"/>
    </source>
</evidence>
<dbReference type="EMBL" id="JWZT01001610">
    <property type="protein sequence ID" value="KII71835.1"/>
    <property type="molecule type" value="Genomic_DNA"/>
</dbReference>
<keyword evidence="2" id="KW-1185">Reference proteome</keyword>
<reference evidence="1 2" key="1">
    <citation type="journal article" date="2014" name="Genome Biol. Evol.">
        <title>The genome of the myxosporean Thelohanellus kitauei shows adaptations to nutrient acquisition within its fish host.</title>
        <authorList>
            <person name="Yang Y."/>
            <person name="Xiong J."/>
            <person name="Zhou Z."/>
            <person name="Huo F."/>
            <person name="Miao W."/>
            <person name="Ran C."/>
            <person name="Liu Y."/>
            <person name="Zhang J."/>
            <person name="Feng J."/>
            <person name="Wang M."/>
            <person name="Wang M."/>
            <person name="Wang L."/>
            <person name="Yao B."/>
        </authorList>
    </citation>
    <scope>NUCLEOTIDE SEQUENCE [LARGE SCALE GENOMIC DNA]</scope>
    <source>
        <strain evidence="1">Wuqing</strain>
    </source>
</reference>
<protein>
    <submittedName>
        <fullName evidence="1">Uncharacterized protein</fullName>
    </submittedName>
</protein>
<proteinExistence type="predicted"/>